<dbReference type="SUPFAM" id="SSF52540">
    <property type="entry name" value="P-loop containing nucleoside triphosphate hydrolases"/>
    <property type="match status" value="1"/>
</dbReference>
<protein>
    <recommendedName>
        <fullName evidence="5">ABC transporter domain-containing protein</fullName>
    </recommendedName>
</protein>
<name>A0A382IPM4_9ZZZZ</name>
<dbReference type="InterPro" id="IPR003439">
    <property type="entry name" value="ABC_transporter-like_ATP-bd"/>
</dbReference>
<feature type="non-terminal residue" evidence="6">
    <location>
        <position position="1"/>
    </location>
</feature>
<keyword evidence="4" id="KW-0067">ATP-binding</keyword>
<evidence type="ECO:0000256" key="4">
    <source>
        <dbReference type="ARBA" id="ARBA00022840"/>
    </source>
</evidence>
<proteinExistence type="inferred from homology"/>
<reference evidence="6" key="1">
    <citation type="submission" date="2018-05" db="EMBL/GenBank/DDBJ databases">
        <authorList>
            <person name="Lanie J.A."/>
            <person name="Ng W.-L."/>
            <person name="Kazmierczak K.M."/>
            <person name="Andrzejewski T.M."/>
            <person name="Davidsen T.M."/>
            <person name="Wayne K.J."/>
            <person name="Tettelin H."/>
            <person name="Glass J.I."/>
            <person name="Rusch D."/>
            <person name="Podicherti R."/>
            <person name="Tsui H.-C.T."/>
            <person name="Winkler M.E."/>
        </authorList>
    </citation>
    <scope>NUCLEOTIDE SEQUENCE</scope>
</reference>
<keyword evidence="3" id="KW-0547">Nucleotide-binding</keyword>
<dbReference type="Pfam" id="PF00005">
    <property type="entry name" value="ABC_tran"/>
    <property type="match status" value="1"/>
</dbReference>
<accession>A0A382IPM4</accession>
<evidence type="ECO:0000256" key="3">
    <source>
        <dbReference type="ARBA" id="ARBA00022741"/>
    </source>
</evidence>
<keyword evidence="2" id="KW-0813">Transport</keyword>
<dbReference type="PROSITE" id="PS00211">
    <property type="entry name" value="ABC_TRANSPORTER_1"/>
    <property type="match status" value="1"/>
</dbReference>
<feature type="domain" description="ABC transporter" evidence="5">
    <location>
        <begin position="21"/>
        <end position="187"/>
    </location>
</feature>
<dbReference type="PROSITE" id="PS50893">
    <property type="entry name" value="ABC_TRANSPORTER_2"/>
    <property type="match status" value="1"/>
</dbReference>
<evidence type="ECO:0000256" key="2">
    <source>
        <dbReference type="ARBA" id="ARBA00022448"/>
    </source>
</evidence>
<comment type="similarity">
    <text evidence="1">Belongs to the ABC transporter superfamily.</text>
</comment>
<dbReference type="PANTHER" id="PTHR42711">
    <property type="entry name" value="ABC TRANSPORTER ATP-BINDING PROTEIN"/>
    <property type="match status" value="1"/>
</dbReference>
<dbReference type="PANTHER" id="PTHR42711:SF5">
    <property type="entry name" value="ABC TRANSPORTER ATP-BINDING PROTEIN NATA"/>
    <property type="match status" value="1"/>
</dbReference>
<organism evidence="6">
    <name type="scientific">marine metagenome</name>
    <dbReference type="NCBI Taxonomy" id="408172"/>
    <lineage>
        <taxon>unclassified sequences</taxon>
        <taxon>metagenomes</taxon>
        <taxon>ecological metagenomes</taxon>
    </lineage>
</organism>
<sequence length="187" mass="20419">VIEESQPNRHPQRNAVIGSLIQAKNLYRKYKNIAAVDGITFHVEPGETYGLLGPNGAGKTTTMRMLSGLTPVDSGTLTVAGIDVVQDSRSVREIMGVVTQHDGLDTGLTVYQNLFLYGFLIGLSKSRAQKRTHEVLEFFNLRDRSGANVYELSGGMKRRLAIARSMMGSPTVIVLDEPSTGLDPQSR</sequence>
<gene>
    <name evidence="6" type="ORF">METZ01_LOCUS254011</name>
</gene>
<dbReference type="Gene3D" id="3.40.50.300">
    <property type="entry name" value="P-loop containing nucleotide triphosphate hydrolases"/>
    <property type="match status" value="1"/>
</dbReference>
<feature type="non-terminal residue" evidence="6">
    <location>
        <position position="187"/>
    </location>
</feature>
<dbReference type="AlphaFoldDB" id="A0A382IPM4"/>
<dbReference type="GO" id="GO:0005524">
    <property type="term" value="F:ATP binding"/>
    <property type="evidence" value="ECO:0007669"/>
    <property type="project" value="UniProtKB-KW"/>
</dbReference>
<dbReference type="InterPro" id="IPR027417">
    <property type="entry name" value="P-loop_NTPase"/>
</dbReference>
<dbReference type="EMBL" id="UINC01068489">
    <property type="protein sequence ID" value="SVC01157.1"/>
    <property type="molecule type" value="Genomic_DNA"/>
</dbReference>
<dbReference type="GO" id="GO:0016887">
    <property type="term" value="F:ATP hydrolysis activity"/>
    <property type="evidence" value="ECO:0007669"/>
    <property type="project" value="InterPro"/>
</dbReference>
<evidence type="ECO:0000256" key="1">
    <source>
        <dbReference type="ARBA" id="ARBA00005417"/>
    </source>
</evidence>
<evidence type="ECO:0000313" key="6">
    <source>
        <dbReference type="EMBL" id="SVC01157.1"/>
    </source>
</evidence>
<evidence type="ECO:0000259" key="5">
    <source>
        <dbReference type="PROSITE" id="PS50893"/>
    </source>
</evidence>
<dbReference type="InterPro" id="IPR017871">
    <property type="entry name" value="ABC_transporter-like_CS"/>
</dbReference>
<dbReference type="InterPro" id="IPR050763">
    <property type="entry name" value="ABC_transporter_ATP-binding"/>
</dbReference>